<dbReference type="InterPro" id="IPR008928">
    <property type="entry name" value="6-hairpin_glycosidase_sf"/>
</dbReference>
<dbReference type="EMBL" id="JAWRVE010000113">
    <property type="protein sequence ID" value="KAL1857493.1"/>
    <property type="molecule type" value="Genomic_DNA"/>
</dbReference>
<organism evidence="9 10">
    <name type="scientific">Diaporthe australafricana</name>
    <dbReference type="NCBI Taxonomy" id="127596"/>
    <lineage>
        <taxon>Eukaryota</taxon>
        <taxon>Fungi</taxon>
        <taxon>Dikarya</taxon>
        <taxon>Ascomycota</taxon>
        <taxon>Pezizomycotina</taxon>
        <taxon>Sordariomycetes</taxon>
        <taxon>Sordariomycetidae</taxon>
        <taxon>Diaporthales</taxon>
        <taxon>Diaporthaceae</taxon>
        <taxon>Diaporthe</taxon>
    </lineage>
</organism>
<dbReference type="InterPro" id="IPR035398">
    <property type="entry name" value="Bac_rhamnosid_C"/>
</dbReference>
<dbReference type="Pfam" id="PF08531">
    <property type="entry name" value="Bac_rhamnosid_N"/>
    <property type="match status" value="2"/>
</dbReference>
<dbReference type="Gene3D" id="2.60.40.10">
    <property type="entry name" value="Immunoglobulins"/>
    <property type="match status" value="1"/>
</dbReference>
<dbReference type="InterPro" id="IPR016007">
    <property type="entry name" value="Alpha_rhamnosid"/>
</dbReference>
<evidence type="ECO:0000313" key="10">
    <source>
        <dbReference type="Proteomes" id="UP001583177"/>
    </source>
</evidence>
<name>A0ABR3WAL8_9PEZI</name>
<feature type="domain" description="Bacterial alpha-L-rhamnosidase N-terminal" evidence="6">
    <location>
        <begin position="176"/>
        <end position="282"/>
    </location>
</feature>
<protein>
    <recommendedName>
        <fullName evidence="2">alpha-L-rhamnosidase</fullName>
        <ecNumber evidence="2">3.2.1.40</ecNumber>
    </recommendedName>
</protein>
<evidence type="ECO:0000256" key="2">
    <source>
        <dbReference type="ARBA" id="ARBA00012652"/>
    </source>
</evidence>
<keyword evidence="10" id="KW-1185">Reference proteome</keyword>
<evidence type="ECO:0000256" key="1">
    <source>
        <dbReference type="ARBA" id="ARBA00001445"/>
    </source>
</evidence>
<feature type="domain" description="Alpha-L-rhamnosidase C-terminal" evidence="8">
    <location>
        <begin position="945"/>
        <end position="1009"/>
    </location>
</feature>
<feature type="domain" description="Alpha-L-rhamnosidase six-hairpin glycosidase" evidence="7">
    <location>
        <begin position="572"/>
        <end position="925"/>
    </location>
</feature>
<feature type="signal peptide" evidence="4">
    <location>
        <begin position="1"/>
        <end position="19"/>
    </location>
</feature>
<dbReference type="Gene3D" id="2.60.420.10">
    <property type="entry name" value="Maltose phosphorylase, domain 3"/>
    <property type="match status" value="1"/>
</dbReference>
<dbReference type="Pfam" id="PF17389">
    <property type="entry name" value="Bac_rhamnosid6H"/>
    <property type="match status" value="1"/>
</dbReference>
<dbReference type="PANTHER" id="PTHR33307">
    <property type="entry name" value="ALPHA-RHAMNOSIDASE (EUROFUNG)"/>
    <property type="match status" value="1"/>
</dbReference>
<gene>
    <name evidence="9" type="ORF">Daus18300_010358</name>
</gene>
<evidence type="ECO:0000259" key="7">
    <source>
        <dbReference type="Pfam" id="PF17389"/>
    </source>
</evidence>
<accession>A0ABR3WAL8</accession>
<dbReference type="InterPro" id="IPR008979">
    <property type="entry name" value="Galactose-bd-like_sf"/>
</dbReference>
<evidence type="ECO:0000256" key="4">
    <source>
        <dbReference type="SAM" id="SignalP"/>
    </source>
</evidence>
<dbReference type="Pfam" id="PF17390">
    <property type="entry name" value="Bac_rhamnosid_C"/>
    <property type="match status" value="1"/>
</dbReference>
<evidence type="ECO:0000259" key="5">
    <source>
        <dbReference type="Pfam" id="PF05592"/>
    </source>
</evidence>
<dbReference type="InterPro" id="IPR008902">
    <property type="entry name" value="Rhamnosid_concanavalin"/>
</dbReference>
<comment type="caution">
    <text evidence="9">The sequence shown here is derived from an EMBL/GenBank/DDBJ whole genome shotgun (WGS) entry which is preliminary data.</text>
</comment>
<evidence type="ECO:0000259" key="6">
    <source>
        <dbReference type="Pfam" id="PF08531"/>
    </source>
</evidence>
<feature type="chain" id="PRO_5047168772" description="alpha-L-rhamnosidase" evidence="4">
    <location>
        <begin position="20"/>
        <end position="1038"/>
    </location>
</feature>
<dbReference type="Pfam" id="PF05592">
    <property type="entry name" value="Bac_rhamnosid"/>
    <property type="match status" value="1"/>
</dbReference>
<dbReference type="InterPro" id="IPR013783">
    <property type="entry name" value="Ig-like_fold"/>
</dbReference>
<dbReference type="PANTHER" id="PTHR33307:SF11">
    <property type="entry name" value="ALPHA-L-RHAMNOSIDASE"/>
    <property type="match status" value="1"/>
</dbReference>
<dbReference type="SUPFAM" id="SSF48208">
    <property type="entry name" value="Six-hairpin glycosidases"/>
    <property type="match status" value="1"/>
</dbReference>
<evidence type="ECO:0000256" key="3">
    <source>
        <dbReference type="ARBA" id="ARBA00022801"/>
    </source>
</evidence>
<dbReference type="SUPFAM" id="SSF49785">
    <property type="entry name" value="Galactose-binding domain-like"/>
    <property type="match status" value="1"/>
</dbReference>
<dbReference type="Proteomes" id="UP001583177">
    <property type="component" value="Unassembled WGS sequence"/>
</dbReference>
<dbReference type="Gene3D" id="2.60.120.260">
    <property type="entry name" value="Galactose-binding domain-like"/>
    <property type="match status" value="3"/>
</dbReference>
<dbReference type="InterPro" id="IPR013737">
    <property type="entry name" value="Bac_rhamnosid_N"/>
</dbReference>
<proteinExistence type="predicted"/>
<sequence>MRCLSILAAYLLLLARASTASTGAVEVVQLSIDGRFDNPLGLDNPRPTLAWKLVQTGDCAELICPGDRQTAYNVQAAATIADLEGGRLIWDSGKIEGEQQQLRFGHDLMSRETVAWRVQVWDALEDASGWSAPSTWTVGLLDQADWGEARWIDYPDRAGNQPLPLFARQFDISGDKEVADARLYLSGVGLHHVTVNGEDITDEVLAPGYSNYQLSSEYRTYDVRAVLRPGPNAIGVRVGNGPAYIRSTVTNSAVGHNAPYAWWQSQLKGNGTLAADVQDGSTAVRLSNVTGYHLGGTINIDTGGGGDSLESRTITAIDNTTTTITFEPGLTLAHVAGAKVTGSGNNIAASDASAGAAVTPRLIGRLEITYSDSTTDVVVTNRSWLTSLGPLVLDNWYSGSDYDARREQAGWNRPGANLSSPSWAAAGIAPPPNLATKLVARAAEPVTIHERFTPISVTNPAPGTWVFDLGQNFAGWALLTLPELPAGVVVRVAPAESLNANGTVEQSSLDPGSRGSDLFYTYTTAGRAGGESWHPQFNYFGMQWVQVTGLPAGLEPTPELITGLRLQANVPAAGTFTSSSVRVNRIHKMARYSFASNIMSVLTDCPGREKLSYPADYTMPMGALFRNFQFGAFLRTNMRHLVEGQSVADTPMAGNVALKTPVYDWGYTGRFGDEINWGNAIVLVPSLLHDLYGDTAVMEAHYDQMADFVAYIRREKVTQGYIVDAALADWVADDNSTSGRITGTWGYYLTIKAMARMANLTGRAGDAEQYTGLAAEIRDAFNAAFWDDAAGRYTNTGNNGTSSNATQAAQAFALDAGLVPEERRAQVLDALVELVYQYHPNGTAGPHLSAGHLGLGPTVRALTAEGRDDVLWEWLQQDDRPSYGYFMAPTAANPGGMTTVGENWDRSASKNHMILAQVEEWFHAGIAGIQPASLSTLSDTWGDGLVFQPKPVGDLDSAAGTCQTRWGEARSEWRKTVDGVFELAVTVPSNTRAEVRVPVGGGGGVQASGRAKFVSSDNGWAVYTVPSGTHTFNTTVAT</sequence>
<reference evidence="9 10" key="1">
    <citation type="journal article" date="2024" name="IMA Fungus">
        <title>IMA Genome - F19 : A genome assembly and annotation guide to empower mycologists, including annotated draft genome sequences of Ceratocystis pirilliformis, Diaporthe australafricana, Fusarium ophioides, Paecilomyces lecythidis, and Sporothrix stenoceras.</title>
        <authorList>
            <person name="Aylward J."/>
            <person name="Wilson A.M."/>
            <person name="Visagie C.M."/>
            <person name="Spraker J."/>
            <person name="Barnes I."/>
            <person name="Buitendag C."/>
            <person name="Ceriani C."/>
            <person name="Del Mar Angel L."/>
            <person name="du Plessis D."/>
            <person name="Fuchs T."/>
            <person name="Gasser K."/>
            <person name="Kramer D."/>
            <person name="Li W."/>
            <person name="Munsamy K."/>
            <person name="Piso A."/>
            <person name="Price J.L."/>
            <person name="Sonnekus B."/>
            <person name="Thomas C."/>
            <person name="van der Nest A."/>
            <person name="van Dijk A."/>
            <person name="van Heerden A."/>
            <person name="van Vuuren N."/>
            <person name="Yilmaz N."/>
            <person name="Duong T.A."/>
            <person name="van der Merwe N.A."/>
            <person name="Wingfield M.J."/>
            <person name="Wingfield B.D."/>
        </authorList>
    </citation>
    <scope>NUCLEOTIDE SEQUENCE [LARGE SCALE GENOMIC DNA]</scope>
    <source>
        <strain evidence="9 10">CMW 18300</strain>
    </source>
</reference>
<dbReference type="Pfam" id="PF25788">
    <property type="entry name" value="Ig_Rha78A_N"/>
    <property type="match status" value="1"/>
</dbReference>
<dbReference type="EC" id="3.2.1.40" evidence="2"/>
<evidence type="ECO:0000313" key="9">
    <source>
        <dbReference type="EMBL" id="KAL1857493.1"/>
    </source>
</evidence>
<feature type="domain" description="Bacterial alpha-L-rhamnosidase N-terminal" evidence="6">
    <location>
        <begin position="358"/>
        <end position="450"/>
    </location>
</feature>
<keyword evidence="4" id="KW-0732">Signal</keyword>
<feature type="domain" description="Alpha-L-rhamnosidase concanavalin-like" evidence="5">
    <location>
        <begin position="461"/>
        <end position="564"/>
    </location>
</feature>
<comment type="catalytic activity">
    <reaction evidence="1">
        <text>Hydrolysis of terminal non-reducing alpha-L-rhamnose residues in alpha-L-rhamnosides.</text>
        <dbReference type="EC" id="3.2.1.40"/>
    </reaction>
</comment>
<dbReference type="InterPro" id="IPR035396">
    <property type="entry name" value="Bac_rhamnosid6H"/>
</dbReference>
<dbReference type="InterPro" id="IPR012341">
    <property type="entry name" value="6hp_glycosidase-like_sf"/>
</dbReference>
<dbReference type="Gene3D" id="1.50.10.10">
    <property type="match status" value="1"/>
</dbReference>
<keyword evidence="3" id="KW-0378">Hydrolase</keyword>
<evidence type="ECO:0000259" key="8">
    <source>
        <dbReference type="Pfam" id="PF17390"/>
    </source>
</evidence>